<dbReference type="AlphaFoldDB" id="A0A1W1CLZ7"/>
<dbReference type="InterPro" id="IPR038678">
    <property type="entry name" value="Spondin_N_sf"/>
</dbReference>
<reference evidence="2" key="1">
    <citation type="submission" date="2016-10" db="EMBL/GenBank/DDBJ databases">
        <authorList>
            <person name="de Groot N.N."/>
        </authorList>
    </citation>
    <scope>NUCLEOTIDE SEQUENCE</scope>
</reference>
<dbReference type="InterPro" id="IPR009465">
    <property type="entry name" value="Spondin_N"/>
</dbReference>
<gene>
    <name evidence="2" type="ORF">MNB_SM-4-1254</name>
</gene>
<name>A0A1W1CLZ7_9ZZZZ</name>
<dbReference type="Pfam" id="PF06468">
    <property type="entry name" value="Spond_N"/>
    <property type="match status" value="1"/>
</dbReference>
<feature type="domain" description="Spondin" evidence="1">
    <location>
        <begin position="37"/>
        <end position="150"/>
    </location>
</feature>
<protein>
    <recommendedName>
        <fullName evidence="1">Spondin domain-containing protein</fullName>
    </recommendedName>
</protein>
<dbReference type="NCBIfam" id="NF038123">
    <property type="entry name" value="NF038123_dom"/>
    <property type="match status" value="1"/>
</dbReference>
<sequence length="220" mass="22752">MKFTFTKLALTSALLMSSSLFATDITVKVTNLTSGINFTPLMVAAHPASDKVFTAGTAASASLQLMAEMGNTSLLVSDLSTADFANNTALLMPGASYETPLTTNLGNDYLTVVGMMLPTNDGFIAMNSMLIPTTAGTYTYTLNAWDAGTEGNDELAANIPNPAGDITSNGGTGLSSIAEGFVHIHRGNIGDSDTSGGLSDLDASKHRFLNPVASVTITVN</sequence>
<dbReference type="EMBL" id="FPHF01000092">
    <property type="protein sequence ID" value="SFV66836.1"/>
    <property type="molecule type" value="Genomic_DNA"/>
</dbReference>
<evidence type="ECO:0000313" key="2">
    <source>
        <dbReference type="EMBL" id="SFV66836.1"/>
    </source>
</evidence>
<organism evidence="2">
    <name type="scientific">hydrothermal vent metagenome</name>
    <dbReference type="NCBI Taxonomy" id="652676"/>
    <lineage>
        <taxon>unclassified sequences</taxon>
        <taxon>metagenomes</taxon>
        <taxon>ecological metagenomes</taxon>
    </lineage>
</organism>
<proteinExistence type="predicted"/>
<dbReference type="Gene3D" id="2.60.40.2130">
    <property type="entry name" value="F-spondin domain"/>
    <property type="match status" value="1"/>
</dbReference>
<evidence type="ECO:0000259" key="1">
    <source>
        <dbReference type="Pfam" id="PF06468"/>
    </source>
</evidence>
<accession>A0A1W1CLZ7</accession>